<dbReference type="EMBL" id="CAJVAS010000012">
    <property type="protein sequence ID" value="CAG7629950.1"/>
    <property type="molecule type" value="Genomic_DNA"/>
</dbReference>
<dbReference type="AlphaFoldDB" id="A0A916NXN1"/>
<comment type="caution">
    <text evidence="2">The sequence shown here is derived from an EMBL/GenBank/DDBJ whole genome shotgun (WGS) entry which is preliminary data.</text>
</comment>
<gene>
    <name evidence="2" type="ORF">PAESOLCIP111_03152</name>
</gene>
<keyword evidence="3" id="KW-1185">Reference proteome</keyword>
<protein>
    <recommendedName>
        <fullName evidence="1">Alginate lyase 2 domain-containing protein</fullName>
    </recommendedName>
</protein>
<proteinExistence type="predicted"/>
<dbReference type="InterPro" id="IPR014895">
    <property type="entry name" value="Alginate_lyase_2"/>
</dbReference>
<evidence type="ECO:0000313" key="3">
    <source>
        <dbReference type="Proteomes" id="UP000693672"/>
    </source>
</evidence>
<evidence type="ECO:0000313" key="2">
    <source>
        <dbReference type="EMBL" id="CAG7629950.1"/>
    </source>
</evidence>
<organism evidence="2 3">
    <name type="scientific">Paenibacillus solanacearum</name>
    <dbReference type="NCBI Taxonomy" id="2048548"/>
    <lineage>
        <taxon>Bacteria</taxon>
        <taxon>Bacillati</taxon>
        <taxon>Bacillota</taxon>
        <taxon>Bacilli</taxon>
        <taxon>Bacillales</taxon>
        <taxon>Paenibacillaceae</taxon>
        <taxon>Paenibacillus</taxon>
    </lineage>
</organism>
<reference evidence="2" key="1">
    <citation type="submission" date="2021-06" db="EMBL/GenBank/DDBJ databases">
        <authorList>
            <person name="Criscuolo A."/>
        </authorList>
    </citation>
    <scope>NUCLEOTIDE SEQUENCE</scope>
    <source>
        <strain evidence="2">CIP111600</strain>
    </source>
</reference>
<dbReference type="Pfam" id="PF08787">
    <property type="entry name" value="Alginate_lyase2"/>
    <property type="match status" value="1"/>
</dbReference>
<name>A0A916NXN1_9BACL</name>
<sequence>MYYNDGTIKALLENTNQGGNSTLHPVGKVPLGTPFSYTLSYTGNTITITIDGKSSSLTVPPSFEGEHFYI</sequence>
<accession>A0A916NXN1</accession>
<dbReference type="Proteomes" id="UP000693672">
    <property type="component" value="Unassembled WGS sequence"/>
</dbReference>
<evidence type="ECO:0000259" key="1">
    <source>
        <dbReference type="Pfam" id="PF08787"/>
    </source>
</evidence>
<feature type="domain" description="Alginate lyase 2" evidence="1">
    <location>
        <begin position="2"/>
        <end position="69"/>
    </location>
</feature>